<dbReference type="GO" id="GO:0003677">
    <property type="term" value="F:DNA binding"/>
    <property type="evidence" value="ECO:0007669"/>
    <property type="project" value="InterPro"/>
</dbReference>
<dbReference type="PANTHER" id="PTHR33055">
    <property type="entry name" value="TRANSPOSASE FOR INSERTION SEQUENCE ELEMENT IS1111A"/>
    <property type="match status" value="1"/>
</dbReference>
<dbReference type="Pfam" id="PF01548">
    <property type="entry name" value="DEDD_Tnp_IS110"/>
    <property type="match status" value="1"/>
</dbReference>
<reference evidence="3 4" key="1">
    <citation type="submission" date="2016-10" db="EMBL/GenBank/DDBJ databases">
        <authorList>
            <person name="de Groot N.N."/>
        </authorList>
    </citation>
    <scope>NUCLEOTIDE SEQUENCE [LARGE SCALE GENOMIC DNA]</scope>
    <source>
        <strain evidence="3 4">DSM 23421</strain>
    </source>
</reference>
<accession>A0A1G7JMT1</accession>
<dbReference type="InterPro" id="IPR002525">
    <property type="entry name" value="Transp_IS110-like_N"/>
</dbReference>
<dbReference type="GO" id="GO:0004803">
    <property type="term" value="F:transposase activity"/>
    <property type="evidence" value="ECO:0007669"/>
    <property type="project" value="InterPro"/>
</dbReference>
<feature type="domain" description="Transposase IS116/IS110/IS902 C-terminal" evidence="2">
    <location>
        <begin position="203"/>
        <end position="289"/>
    </location>
</feature>
<evidence type="ECO:0000259" key="1">
    <source>
        <dbReference type="Pfam" id="PF01548"/>
    </source>
</evidence>
<protein>
    <submittedName>
        <fullName evidence="3">Transposase</fullName>
    </submittedName>
</protein>
<dbReference type="InterPro" id="IPR047650">
    <property type="entry name" value="Transpos_IS110"/>
</dbReference>
<dbReference type="OrthoDB" id="964423at2"/>
<dbReference type="RefSeq" id="WP_091874494.1">
    <property type="nucleotide sequence ID" value="NZ_FNAO01000038.1"/>
</dbReference>
<dbReference type="Pfam" id="PF02371">
    <property type="entry name" value="Transposase_20"/>
    <property type="match status" value="1"/>
</dbReference>
<name>A0A1G7JMT1_9FLAO</name>
<dbReference type="NCBIfam" id="NF033542">
    <property type="entry name" value="transpos_IS110"/>
    <property type="match status" value="1"/>
</dbReference>
<keyword evidence="4" id="KW-1185">Reference proteome</keyword>
<evidence type="ECO:0000313" key="3">
    <source>
        <dbReference type="EMBL" id="SDF26280.1"/>
    </source>
</evidence>
<sequence length="331" mass="37694">MEIKEVIGIDASKLMLDCRVHTKGTQDVFDNDLGGIAQMVDWALETSGTAKENLLFVFEYTGLYTHHLVRYLYGNGFLLHVVPGLEIKRSLGISRGKDDKADAERIAVYGYRKREEIEPFQMAGESLERIKRFMSMRKKLVAQKAGHMATLGEQRRVLDVRTEQVLFRVQEELIEVLGQQIAAIEREMDDVVAANPRLKELMRLLTSITGIGKVTARFIIAYTAGFTAFDQWRKFASYIGIAPYPYRSGTSIKGRTKVSHLARKEGKVLIHMCALTAIQYSPEMRAYYERRLKEGKNKMSTLNIIRNKLLARVFAVAKRGTPYVDIMRYAA</sequence>
<dbReference type="AlphaFoldDB" id="A0A1G7JMT1"/>
<organism evidence="3 4">
    <name type="scientific">Pricia antarctica</name>
    <dbReference type="NCBI Taxonomy" id="641691"/>
    <lineage>
        <taxon>Bacteria</taxon>
        <taxon>Pseudomonadati</taxon>
        <taxon>Bacteroidota</taxon>
        <taxon>Flavobacteriia</taxon>
        <taxon>Flavobacteriales</taxon>
        <taxon>Flavobacteriaceae</taxon>
        <taxon>Pricia</taxon>
    </lineage>
</organism>
<dbReference type="InterPro" id="IPR003346">
    <property type="entry name" value="Transposase_20"/>
</dbReference>
<evidence type="ECO:0000313" key="4">
    <source>
        <dbReference type="Proteomes" id="UP000199109"/>
    </source>
</evidence>
<dbReference type="PANTHER" id="PTHR33055:SF3">
    <property type="entry name" value="PUTATIVE TRANSPOSASE FOR IS117-RELATED"/>
    <property type="match status" value="1"/>
</dbReference>
<dbReference type="GO" id="GO:0006313">
    <property type="term" value="P:DNA transposition"/>
    <property type="evidence" value="ECO:0007669"/>
    <property type="project" value="InterPro"/>
</dbReference>
<dbReference type="EMBL" id="FNAO01000038">
    <property type="protein sequence ID" value="SDF26280.1"/>
    <property type="molecule type" value="Genomic_DNA"/>
</dbReference>
<dbReference type="STRING" id="641691.SAMN05421636_1381"/>
<evidence type="ECO:0000259" key="2">
    <source>
        <dbReference type="Pfam" id="PF02371"/>
    </source>
</evidence>
<dbReference type="Proteomes" id="UP000199109">
    <property type="component" value="Unassembled WGS sequence"/>
</dbReference>
<gene>
    <name evidence="3" type="ORF">SAMN05421636_1381</name>
</gene>
<proteinExistence type="predicted"/>
<feature type="domain" description="Transposase IS110-like N-terminal" evidence="1">
    <location>
        <begin position="7"/>
        <end position="144"/>
    </location>
</feature>